<evidence type="ECO:0000313" key="5">
    <source>
        <dbReference type="Proteomes" id="UP001589654"/>
    </source>
</evidence>
<comment type="caution">
    <text evidence="4">The sequence shown here is derived from an EMBL/GenBank/DDBJ whole genome shotgun (WGS) entry which is preliminary data.</text>
</comment>
<protein>
    <submittedName>
        <fullName evidence="4">Aminotransferase class I/II-fold pyridoxal phosphate-dependent enzyme</fullName>
    </submittedName>
</protein>
<dbReference type="SUPFAM" id="SSF53383">
    <property type="entry name" value="PLP-dependent transferases"/>
    <property type="match status" value="1"/>
</dbReference>
<evidence type="ECO:0000256" key="1">
    <source>
        <dbReference type="ARBA" id="ARBA00001933"/>
    </source>
</evidence>
<dbReference type="Proteomes" id="UP001589654">
    <property type="component" value="Unassembled WGS sequence"/>
</dbReference>
<keyword evidence="5" id="KW-1185">Reference proteome</keyword>
<dbReference type="EMBL" id="JBHMEW010000064">
    <property type="protein sequence ID" value="MFB9212773.1"/>
    <property type="molecule type" value="Genomic_DNA"/>
</dbReference>
<feature type="domain" description="Aminotransferase class I/classII large" evidence="3">
    <location>
        <begin position="40"/>
        <end position="336"/>
    </location>
</feature>
<dbReference type="InterPro" id="IPR004839">
    <property type="entry name" value="Aminotransferase_I/II_large"/>
</dbReference>
<proteinExistence type="predicted"/>
<organism evidence="4 5">
    <name type="scientific">Echinicola jeungdonensis</name>
    <dbReference type="NCBI Taxonomy" id="709343"/>
    <lineage>
        <taxon>Bacteria</taxon>
        <taxon>Pseudomonadati</taxon>
        <taxon>Bacteroidota</taxon>
        <taxon>Cytophagia</taxon>
        <taxon>Cytophagales</taxon>
        <taxon>Cyclobacteriaceae</taxon>
        <taxon>Echinicola</taxon>
    </lineage>
</organism>
<dbReference type="GO" id="GO:0008483">
    <property type="term" value="F:transaminase activity"/>
    <property type="evidence" value="ECO:0007669"/>
    <property type="project" value="UniProtKB-KW"/>
</dbReference>
<dbReference type="InterPro" id="IPR050087">
    <property type="entry name" value="AON_synthase_class-II"/>
</dbReference>
<dbReference type="Pfam" id="PF00155">
    <property type="entry name" value="Aminotran_1_2"/>
    <property type="match status" value="1"/>
</dbReference>
<comment type="cofactor">
    <cofactor evidence="1">
        <name>pyridoxal 5'-phosphate</name>
        <dbReference type="ChEBI" id="CHEBI:597326"/>
    </cofactor>
</comment>
<evidence type="ECO:0000259" key="3">
    <source>
        <dbReference type="Pfam" id="PF00155"/>
    </source>
</evidence>
<reference evidence="4 5" key="1">
    <citation type="submission" date="2024-09" db="EMBL/GenBank/DDBJ databases">
        <authorList>
            <person name="Sun Q."/>
            <person name="Mori K."/>
        </authorList>
    </citation>
    <scope>NUCLEOTIDE SEQUENCE [LARGE SCALE GENOMIC DNA]</scope>
    <source>
        <strain evidence="4 5">CECT 7682</strain>
    </source>
</reference>
<evidence type="ECO:0000256" key="2">
    <source>
        <dbReference type="ARBA" id="ARBA00022679"/>
    </source>
</evidence>
<dbReference type="InterPro" id="IPR015422">
    <property type="entry name" value="PyrdxlP-dep_Trfase_small"/>
</dbReference>
<dbReference type="InterPro" id="IPR015421">
    <property type="entry name" value="PyrdxlP-dep_Trfase_major"/>
</dbReference>
<dbReference type="Gene3D" id="3.40.630.30">
    <property type="match status" value="1"/>
</dbReference>
<dbReference type="InterPro" id="IPR016181">
    <property type="entry name" value="Acyl_CoA_acyltransferase"/>
</dbReference>
<dbReference type="RefSeq" id="WP_290248211.1">
    <property type="nucleotide sequence ID" value="NZ_JAUFQT010000001.1"/>
</dbReference>
<sequence>MIDTLNQIVEDGFRRKLVHNYTEDEQFEETGNVTIEGTGLVNFGSCSYLGLENDPKLKEGVVHAVTQYGTQFSSSRTYLSIGLYLELETLLQQIFKKPLIVTASTTLGHLAAIPVLVGEKDAVIIDLQAHSSIQMTIQQLKAKKIPIFVIKHNSMEALETKIQNLNNKYDKIWYFADGVYSMYGDYASFGELEKLLNKYEKFHLYIDDAHGMGWTGKNGCGVVRSKMAHHEKMVLAVSLNKSFAAAGGCLVFPNKDLEKKVRNCGSTYIFSGPIQSPMLGAAIASAKLHLSNEINQRQGHLKKLIAYTNKRLDELHLPQFEKGDSPLFFIPVGLPKISYDIISQMKTDGFYLNTASFPAVPMKKSGIRFMINNRLGKSEIDAMLCQLQKNYIKVITDAGSSCEEVANNFNIPTFDIPVEISSPHGLNEGPSLVPILHRSILEENKEEWEAIFLNNGTLNYDNVTLVERTFSQQNIPENNWEFYYFTIKDQSGKTILKTFFTVSLTKDDMFSSGQVSEKVEKERLHSPYYLTSKSVISGSLITKGDHIFIDYEHKSWKRALEMLVDKMNQTLTQTQATKIMLRDFYGEQDLELKTTLLELGFTSFKLPNNLILNSLDWDSTETYLQRLNQKYRYNVRKEILKFEQRFILKFEKPNTEKELLKYYQLYEQVYHKSYDFNVFKLPLDYFKAMVDNSHCDFIQLYLKPEFSPENNIEEPVLVGVMFSQVNQSLYNALIVGLNYDFVYKQNTYKQILYQTVQRAKQLGCQKLDLAFTAELEKKKLGARPIDVYAYVQSTEHYNFNVLESL</sequence>
<keyword evidence="4" id="KW-0032">Aminotransferase</keyword>
<dbReference type="PANTHER" id="PTHR13693">
    <property type="entry name" value="CLASS II AMINOTRANSFERASE/8-AMINO-7-OXONONANOATE SYNTHASE"/>
    <property type="match status" value="1"/>
</dbReference>
<dbReference type="SUPFAM" id="SSF55729">
    <property type="entry name" value="Acyl-CoA N-acyltransferases (Nat)"/>
    <property type="match status" value="1"/>
</dbReference>
<accession>A0ABV5J7H3</accession>
<dbReference type="PANTHER" id="PTHR13693:SF3">
    <property type="entry name" value="LD36009P"/>
    <property type="match status" value="1"/>
</dbReference>
<dbReference type="Gene3D" id="3.90.1150.10">
    <property type="entry name" value="Aspartate Aminotransferase, domain 1"/>
    <property type="match status" value="1"/>
</dbReference>
<keyword evidence="2" id="KW-0808">Transferase</keyword>
<dbReference type="Gene3D" id="3.40.640.10">
    <property type="entry name" value="Type I PLP-dependent aspartate aminotransferase-like (Major domain)"/>
    <property type="match status" value="1"/>
</dbReference>
<evidence type="ECO:0000313" key="4">
    <source>
        <dbReference type="EMBL" id="MFB9212773.1"/>
    </source>
</evidence>
<gene>
    <name evidence="4" type="ORF">ACFFUR_13235</name>
</gene>
<name>A0ABV5J7H3_9BACT</name>
<dbReference type="InterPro" id="IPR015424">
    <property type="entry name" value="PyrdxlP-dep_Trfase"/>
</dbReference>